<feature type="transmembrane region" description="Helical" evidence="6">
    <location>
        <begin position="195"/>
        <end position="212"/>
    </location>
</feature>
<keyword evidence="3 6" id="KW-0812">Transmembrane</keyword>
<dbReference type="RefSeq" id="WP_091938182.1">
    <property type="nucleotide sequence ID" value="NZ_FNCY01000010.1"/>
</dbReference>
<dbReference type="GO" id="GO:0016020">
    <property type="term" value="C:membrane"/>
    <property type="evidence" value="ECO:0007669"/>
    <property type="project" value="UniProtKB-SubCell"/>
</dbReference>
<dbReference type="Pfam" id="PF03741">
    <property type="entry name" value="TerC"/>
    <property type="match status" value="1"/>
</dbReference>
<keyword evidence="4 6" id="KW-1133">Transmembrane helix</keyword>
<evidence type="ECO:0000256" key="1">
    <source>
        <dbReference type="ARBA" id="ARBA00004141"/>
    </source>
</evidence>
<name>A0A1G8G9Q4_9RHOO</name>
<evidence type="ECO:0000256" key="4">
    <source>
        <dbReference type="ARBA" id="ARBA00022989"/>
    </source>
</evidence>
<protein>
    <submittedName>
        <fullName evidence="7">Integral membrane protein, YjbE family</fullName>
    </submittedName>
</protein>
<dbReference type="AlphaFoldDB" id="A0A1G8G9Q4"/>
<feature type="transmembrane region" description="Helical" evidence="6">
    <location>
        <begin position="6"/>
        <end position="28"/>
    </location>
</feature>
<dbReference type="NCBIfam" id="TIGR03717">
    <property type="entry name" value="R_switched_YjbE"/>
    <property type="match status" value="1"/>
</dbReference>
<sequence>MDFLIALMQIMMVNIVLSGDNAVVIALAARNLPVHQQKQAVLWGSGGAIVLRVILTIIAVALLKIPFLQFFGALLLIWIAIKLLIEDEHGEGEGHKAQDNLLAAVKTILVADVVMSLDNTLAIAGIAKGDWALLITGLVLSIPLIVFGSTIIMKLIARYPVIVYIGAGLIAYTAGEMIEGDQAVQPYLPGIFHDTPYLALLLTVGVIGYGWWRNRAAKSPASPDMVQMLDDDEEHVIERG</sequence>
<evidence type="ECO:0000256" key="3">
    <source>
        <dbReference type="ARBA" id="ARBA00022692"/>
    </source>
</evidence>
<gene>
    <name evidence="7" type="ORF">SAMN05660652_02512</name>
</gene>
<dbReference type="OrthoDB" id="5295733at2"/>
<reference evidence="7 8" key="1">
    <citation type="submission" date="2016-10" db="EMBL/GenBank/DDBJ databases">
        <authorList>
            <person name="de Groot N.N."/>
        </authorList>
    </citation>
    <scope>NUCLEOTIDE SEQUENCE [LARGE SCALE GENOMIC DNA]</scope>
    <source>
        <strain evidence="7 8">DSM 5885</strain>
    </source>
</reference>
<feature type="transmembrane region" description="Helical" evidence="6">
    <location>
        <begin position="132"/>
        <end position="152"/>
    </location>
</feature>
<proteinExistence type="inferred from homology"/>
<dbReference type="InterPro" id="IPR022301">
    <property type="entry name" value="Integral_membrane_YjbE"/>
</dbReference>
<comment type="similarity">
    <text evidence="2">Belongs to the TerC family.</text>
</comment>
<feature type="transmembrane region" description="Helical" evidence="6">
    <location>
        <begin position="159"/>
        <end position="175"/>
    </location>
</feature>
<dbReference type="EMBL" id="FNCY01000010">
    <property type="protein sequence ID" value="SDH91114.1"/>
    <property type="molecule type" value="Genomic_DNA"/>
</dbReference>
<feature type="transmembrane region" description="Helical" evidence="6">
    <location>
        <begin position="67"/>
        <end position="85"/>
    </location>
</feature>
<feature type="transmembrane region" description="Helical" evidence="6">
    <location>
        <begin position="105"/>
        <end position="126"/>
    </location>
</feature>
<feature type="transmembrane region" description="Helical" evidence="6">
    <location>
        <begin position="40"/>
        <end position="61"/>
    </location>
</feature>
<dbReference type="Proteomes" id="UP000198607">
    <property type="component" value="Unassembled WGS sequence"/>
</dbReference>
<evidence type="ECO:0000313" key="7">
    <source>
        <dbReference type="EMBL" id="SDH91114.1"/>
    </source>
</evidence>
<keyword evidence="5 6" id="KW-0472">Membrane</keyword>
<dbReference type="PANTHER" id="PTHR30238">
    <property type="entry name" value="MEMBRANE BOUND PREDICTED REDOX MODULATOR"/>
    <property type="match status" value="1"/>
</dbReference>
<dbReference type="STRING" id="83767.SAMN05660652_02512"/>
<evidence type="ECO:0000256" key="2">
    <source>
        <dbReference type="ARBA" id="ARBA00007511"/>
    </source>
</evidence>
<accession>A0A1G8G9Q4</accession>
<keyword evidence="8" id="KW-1185">Reference proteome</keyword>
<dbReference type="PANTHER" id="PTHR30238:SF4">
    <property type="entry name" value="SLL1022 PROTEIN"/>
    <property type="match status" value="1"/>
</dbReference>
<evidence type="ECO:0000313" key="8">
    <source>
        <dbReference type="Proteomes" id="UP000198607"/>
    </source>
</evidence>
<dbReference type="InterPro" id="IPR005496">
    <property type="entry name" value="Integral_membrane_TerC"/>
</dbReference>
<evidence type="ECO:0000256" key="5">
    <source>
        <dbReference type="ARBA" id="ARBA00023136"/>
    </source>
</evidence>
<organism evidence="7 8">
    <name type="scientific">Propionivibrio dicarboxylicus</name>
    <dbReference type="NCBI Taxonomy" id="83767"/>
    <lineage>
        <taxon>Bacteria</taxon>
        <taxon>Pseudomonadati</taxon>
        <taxon>Pseudomonadota</taxon>
        <taxon>Betaproteobacteria</taxon>
        <taxon>Rhodocyclales</taxon>
        <taxon>Rhodocyclaceae</taxon>
        <taxon>Propionivibrio</taxon>
    </lineage>
</organism>
<evidence type="ECO:0000256" key="6">
    <source>
        <dbReference type="SAM" id="Phobius"/>
    </source>
</evidence>
<comment type="subcellular location">
    <subcellularLocation>
        <location evidence="1">Membrane</location>
        <topology evidence="1">Multi-pass membrane protein</topology>
    </subcellularLocation>
</comment>